<feature type="compositionally biased region" description="Basic residues" evidence="1">
    <location>
        <begin position="55"/>
        <end position="93"/>
    </location>
</feature>
<feature type="signal peptide" evidence="2">
    <location>
        <begin position="1"/>
        <end position="19"/>
    </location>
</feature>
<evidence type="ECO:0000256" key="1">
    <source>
        <dbReference type="SAM" id="MobiDB-lite"/>
    </source>
</evidence>
<proteinExistence type="predicted"/>
<sequence>MNALLTLVIASFLIVTVLSEYSGGKCVPAGNAVAEANYDAALAEGGSETGEGYRRKMRRRVHAKKLRVKKTMKKRLAKKVKKVRRKTVKKNKH</sequence>
<dbReference type="EMBL" id="JARK01001367">
    <property type="protein sequence ID" value="EYC17084.1"/>
    <property type="molecule type" value="Genomic_DNA"/>
</dbReference>
<evidence type="ECO:0000256" key="2">
    <source>
        <dbReference type="SAM" id="SignalP"/>
    </source>
</evidence>
<dbReference type="AlphaFoldDB" id="A0A016UNX4"/>
<dbReference type="Proteomes" id="UP000024635">
    <property type="component" value="Unassembled WGS sequence"/>
</dbReference>
<feature type="region of interest" description="Disordered" evidence="1">
    <location>
        <begin position="46"/>
        <end position="93"/>
    </location>
</feature>
<accession>A0A016UNX4</accession>
<keyword evidence="4" id="KW-1185">Reference proteome</keyword>
<evidence type="ECO:0000313" key="4">
    <source>
        <dbReference type="Proteomes" id="UP000024635"/>
    </source>
</evidence>
<organism evidence="3 4">
    <name type="scientific">Ancylostoma ceylanicum</name>
    <dbReference type="NCBI Taxonomy" id="53326"/>
    <lineage>
        <taxon>Eukaryota</taxon>
        <taxon>Metazoa</taxon>
        <taxon>Ecdysozoa</taxon>
        <taxon>Nematoda</taxon>
        <taxon>Chromadorea</taxon>
        <taxon>Rhabditida</taxon>
        <taxon>Rhabditina</taxon>
        <taxon>Rhabditomorpha</taxon>
        <taxon>Strongyloidea</taxon>
        <taxon>Ancylostomatidae</taxon>
        <taxon>Ancylostomatinae</taxon>
        <taxon>Ancylostoma</taxon>
    </lineage>
</organism>
<reference evidence="4" key="1">
    <citation type="journal article" date="2015" name="Nat. Genet.">
        <title>The genome and transcriptome of the zoonotic hookworm Ancylostoma ceylanicum identify infection-specific gene families.</title>
        <authorList>
            <person name="Schwarz E.M."/>
            <person name="Hu Y."/>
            <person name="Antoshechkin I."/>
            <person name="Miller M.M."/>
            <person name="Sternberg P.W."/>
            <person name="Aroian R.V."/>
        </authorList>
    </citation>
    <scope>NUCLEOTIDE SEQUENCE</scope>
    <source>
        <strain evidence="4">HY135</strain>
    </source>
</reference>
<gene>
    <name evidence="3" type="primary">Acey_s0031.g2268</name>
    <name evidence="3" type="ORF">Y032_0031g2268</name>
</gene>
<feature type="chain" id="PRO_5001492578" evidence="2">
    <location>
        <begin position="20"/>
        <end position="93"/>
    </location>
</feature>
<keyword evidence="2" id="KW-0732">Signal</keyword>
<name>A0A016UNX4_9BILA</name>
<evidence type="ECO:0000313" key="3">
    <source>
        <dbReference type="EMBL" id="EYC17084.1"/>
    </source>
</evidence>
<comment type="caution">
    <text evidence="3">The sequence shown here is derived from an EMBL/GenBank/DDBJ whole genome shotgun (WGS) entry which is preliminary data.</text>
</comment>
<protein>
    <submittedName>
        <fullName evidence="3">Uncharacterized protein</fullName>
    </submittedName>
</protein>